<dbReference type="EMBL" id="KE125139">
    <property type="protein sequence ID" value="EPB71052.1"/>
    <property type="molecule type" value="Genomic_DNA"/>
</dbReference>
<dbReference type="AlphaFoldDB" id="A0A0D6LTT1"/>
<organism evidence="1 2">
    <name type="scientific">Ancylostoma ceylanicum</name>
    <dbReference type="NCBI Taxonomy" id="53326"/>
    <lineage>
        <taxon>Eukaryota</taxon>
        <taxon>Metazoa</taxon>
        <taxon>Ecdysozoa</taxon>
        <taxon>Nematoda</taxon>
        <taxon>Chromadorea</taxon>
        <taxon>Rhabditida</taxon>
        <taxon>Rhabditina</taxon>
        <taxon>Rhabditomorpha</taxon>
        <taxon>Strongyloidea</taxon>
        <taxon>Ancylostomatidae</taxon>
        <taxon>Ancylostomatinae</taxon>
        <taxon>Ancylostoma</taxon>
    </lineage>
</organism>
<dbReference type="Proteomes" id="UP000054495">
    <property type="component" value="Unassembled WGS sequence"/>
</dbReference>
<evidence type="ECO:0008006" key="3">
    <source>
        <dbReference type="Google" id="ProtNLM"/>
    </source>
</evidence>
<proteinExistence type="predicted"/>
<dbReference type="InterPro" id="IPR035940">
    <property type="entry name" value="CAP_sf"/>
</dbReference>
<evidence type="ECO:0000313" key="2">
    <source>
        <dbReference type="Proteomes" id="UP000054495"/>
    </source>
</evidence>
<sequence length="110" mass="12214">MTDEMEETAVNMHNYYRRLIATGWAEDPKSVYAPRASKMNYLLAYEETTKVGCAVKVCQAQGNTIVACKYDGQPVLDDPIYTVGKPCSECSKNTNNTKCETDNMKALCVA</sequence>
<evidence type="ECO:0000313" key="1">
    <source>
        <dbReference type="EMBL" id="EPB71052.1"/>
    </source>
</evidence>
<gene>
    <name evidence="1" type="ORF">ANCCEY_09844</name>
</gene>
<name>A0A0D6LTT1_9BILA</name>
<accession>A0A0D6LTT1</accession>
<protein>
    <recommendedName>
        <fullName evidence="3">SCP domain-containing protein</fullName>
    </recommendedName>
</protein>
<keyword evidence="2" id="KW-1185">Reference proteome</keyword>
<dbReference type="SUPFAM" id="SSF55797">
    <property type="entry name" value="PR-1-like"/>
    <property type="match status" value="1"/>
</dbReference>
<dbReference type="Gene3D" id="3.40.33.10">
    <property type="entry name" value="CAP"/>
    <property type="match status" value="2"/>
</dbReference>
<reference evidence="1 2" key="1">
    <citation type="submission" date="2013-05" db="EMBL/GenBank/DDBJ databases">
        <title>Draft genome of the parasitic nematode Anyclostoma ceylanicum.</title>
        <authorList>
            <person name="Mitreva M."/>
        </authorList>
    </citation>
    <scope>NUCLEOTIDE SEQUENCE [LARGE SCALE GENOMIC DNA]</scope>
</reference>